<name>A0A9D2DEW8_9BACT</name>
<comment type="caution">
    <text evidence="1">The sequence shown here is derived from an EMBL/GenBank/DDBJ whole genome shotgun (WGS) entry which is preliminary data.</text>
</comment>
<reference evidence="1" key="2">
    <citation type="submission" date="2021-04" db="EMBL/GenBank/DDBJ databases">
        <authorList>
            <person name="Gilroy R."/>
        </authorList>
    </citation>
    <scope>NUCLEOTIDE SEQUENCE</scope>
    <source>
        <strain evidence="1">ChiHjej11B10-19426</strain>
    </source>
</reference>
<dbReference type="Proteomes" id="UP000824014">
    <property type="component" value="Unassembled WGS sequence"/>
</dbReference>
<accession>A0A9D2DEW8</accession>
<protein>
    <submittedName>
        <fullName evidence="1">Uncharacterized protein</fullName>
    </submittedName>
</protein>
<sequence length="78" mass="8229">MATKTIMWGDGTADTLTVTYTGGAGSSELSVSSDPNRSLVVRTLTVSLRSGGVTLASLTVSQKARSRAYSMSYNTNYE</sequence>
<organism evidence="1 2">
    <name type="scientific">Candidatus Tidjanibacter faecipullorum</name>
    <dbReference type="NCBI Taxonomy" id="2838766"/>
    <lineage>
        <taxon>Bacteria</taxon>
        <taxon>Pseudomonadati</taxon>
        <taxon>Bacteroidota</taxon>
        <taxon>Bacteroidia</taxon>
        <taxon>Bacteroidales</taxon>
        <taxon>Rikenellaceae</taxon>
        <taxon>Tidjanibacter</taxon>
    </lineage>
</organism>
<dbReference type="EMBL" id="DXCC01000024">
    <property type="protein sequence ID" value="HIZ15625.1"/>
    <property type="molecule type" value="Genomic_DNA"/>
</dbReference>
<gene>
    <name evidence="1" type="ORF">H9816_06925</name>
</gene>
<evidence type="ECO:0000313" key="1">
    <source>
        <dbReference type="EMBL" id="HIZ15625.1"/>
    </source>
</evidence>
<reference evidence="1" key="1">
    <citation type="journal article" date="2021" name="PeerJ">
        <title>Extensive microbial diversity within the chicken gut microbiome revealed by metagenomics and culture.</title>
        <authorList>
            <person name="Gilroy R."/>
            <person name="Ravi A."/>
            <person name="Getino M."/>
            <person name="Pursley I."/>
            <person name="Horton D.L."/>
            <person name="Alikhan N.F."/>
            <person name="Baker D."/>
            <person name="Gharbi K."/>
            <person name="Hall N."/>
            <person name="Watson M."/>
            <person name="Adriaenssens E.M."/>
            <person name="Foster-Nyarko E."/>
            <person name="Jarju S."/>
            <person name="Secka A."/>
            <person name="Antonio M."/>
            <person name="Oren A."/>
            <person name="Chaudhuri R.R."/>
            <person name="La Ragione R."/>
            <person name="Hildebrand F."/>
            <person name="Pallen M.J."/>
        </authorList>
    </citation>
    <scope>NUCLEOTIDE SEQUENCE</scope>
    <source>
        <strain evidence="1">ChiHjej11B10-19426</strain>
    </source>
</reference>
<proteinExistence type="predicted"/>
<evidence type="ECO:0000313" key="2">
    <source>
        <dbReference type="Proteomes" id="UP000824014"/>
    </source>
</evidence>
<dbReference type="AlphaFoldDB" id="A0A9D2DEW8"/>